<dbReference type="AlphaFoldDB" id="A0A136JHS5"/>
<feature type="compositionally biased region" description="Low complexity" evidence="1">
    <location>
        <begin position="1"/>
        <end position="23"/>
    </location>
</feature>
<dbReference type="Proteomes" id="UP000070501">
    <property type="component" value="Unassembled WGS sequence"/>
</dbReference>
<reference evidence="3" key="1">
    <citation type="submission" date="2016-02" db="EMBL/GenBank/DDBJ databases">
        <title>Draft genome sequence of Microdochium bolleyi, a fungal endophyte of beachgrass.</title>
        <authorList>
            <consortium name="DOE Joint Genome Institute"/>
            <person name="David A.S."/>
            <person name="May G."/>
            <person name="Haridas S."/>
            <person name="Lim J."/>
            <person name="Wang M."/>
            <person name="Labutti K."/>
            <person name="Lipzen A."/>
            <person name="Barry K."/>
            <person name="Grigoriev I.V."/>
        </authorList>
    </citation>
    <scope>NUCLEOTIDE SEQUENCE [LARGE SCALE GENOMIC DNA]</scope>
    <source>
        <strain evidence="3">J235TASD1</strain>
    </source>
</reference>
<feature type="non-terminal residue" evidence="2">
    <location>
        <position position="72"/>
    </location>
</feature>
<evidence type="ECO:0000256" key="1">
    <source>
        <dbReference type="SAM" id="MobiDB-lite"/>
    </source>
</evidence>
<proteinExistence type="predicted"/>
<dbReference type="InParanoid" id="A0A136JHS5"/>
<evidence type="ECO:0000313" key="3">
    <source>
        <dbReference type="Proteomes" id="UP000070501"/>
    </source>
</evidence>
<feature type="region of interest" description="Disordered" evidence="1">
    <location>
        <begin position="1"/>
        <end position="24"/>
    </location>
</feature>
<gene>
    <name evidence="2" type="ORF">Micbo1qcDRAFT_155324</name>
</gene>
<sequence>MLPSKTPTSASTPTTASLTRSASGLGCRWSTASMRAMDASISPWSCPTVSRLPISMGLQQQNTYEGTAEYAA</sequence>
<organism evidence="2 3">
    <name type="scientific">Microdochium bolleyi</name>
    <dbReference type="NCBI Taxonomy" id="196109"/>
    <lineage>
        <taxon>Eukaryota</taxon>
        <taxon>Fungi</taxon>
        <taxon>Dikarya</taxon>
        <taxon>Ascomycota</taxon>
        <taxon>Pezizomycotina</taxon>
        <taxon>Sordariomycetes</taxon>
        <taxon>Xylariomycetidae</taxon>
        <taxon>Xylariales</taxon>
        <taxon>Microdochiaceae</taxon>
        <taxon>Microdochium</taxon>
    </lineage>
</organism>
<name>A0A136JHS5_9PEZI</name>
<keyword evidence="3" id="KW-1185">Reference proteome</keyword>
<protein>
    <submittedName>
        <fullName evidence="2">Uncharacterized protein</fullName>
    </submittedName>
</protein>
<evidence type="ECO:0000313" key="2">
    <source>
        <dbReference type="EMBL" id="KXJ96712.1"/>
    </source>
</evidence>
<dbReference type="EMBL" id="KQ964245">
    <property type="protein sequence ID" value="KXJ96712.1"/>
    <property type="molecule type" value="Genomic_DNA"/>
</dbReference>
<accession>A0A136JHS5</accession>